<dbReference type="EMBL" id="MCFL01000007">
    <property type="protein sequence ID" value="ORZ38747.1"/>
    <property type="molecule type" value="Genomic_DNA"/>
</dbReference>
<dbReference type="GO" id="GO:0034501">
    <property type="term" value="P:protein localization to kinetochore"/>
    <property type="evidence" value="ECO:0007669"/>
    <property type="project" value="TreeGrafter"/>
</dbReference>
<gene>
    <name evidence="9" type="ORF">BCR44DRAFT_1427729</name>
</gene>
<proteinExistence type="inferred from homology"/>
<evidence type="ECO:0000256" key="4">
    <source>
        <dbReference type="ARBA" id="ARBA00022618"/>
    </source>
</evidence>
<feature type="compositionally biased region" description="Polar residues" evidence="8">
    <location>
        <begin position="401"/>
        <end position="414"/>
    </location>
</feature>
<dbReference type="AlphaFoldDB" id="A0A1Y2HVU7"/>
<feature type="region of interest" description="Disordered" evidence="8">
    <location>
        <begin position="390"/>
        <end position="414"/>
    </location>
</feature>
<feature type="compositionally biased region" description="Acidic residues" evidence="8">
    <location>
        <begin position="321"/>
        <end position="337"/>
    </location>
</feature>
<evidence type="ECO:0000256" key="1">
    <source>
        <dbReference type="ARBA" id="ARBA00004584"/>
    </source>
</evidence>
<comment type="subcellular location">
    <subcellularLocation>
        <location evidence="1">Chromosome</location>
        <location evidence="1">Centromere</location>
    </subcellularLocation>
</comment>
<dbReference type="Gene3D" id="1.10.287.1880">
    <property type="match status" value="1"/>
</dbReference>
<dbReference type="PANTHER" id="PTHR15995:SF1">
    <property type="entry name" value="PROTEIN ZWILCH HOMOLOG"/>
    <property type="match status" value="1"/>
</dbReference>
<keyword evidence="3" id="KW-0158">Chromosome</keyword>
<evidence type="ECO:0000256" key="7">
    <source>
        <dbReference type="ARBA" id="ARBA00023328"/>
    </source>
</evidence>
<reference evidence="9 10" key="1">
    <citation type="submission" date="2016-07" db="EMBL/GenBank/DDBJ databases">
        <title>Pervasive Adenine N6-methylation of Active Genes in Fungi.</title>
        <authorList>
            <consortium name="DOE Joint Genome Institute"/>
            <person name="Mondo S.J."/>
            <person name="Dannebaum R.O."/>
            <person name="Kuo R.C."/>
            <person name="Labutti K."/>
            <person name="Haridas S."/>
            <person name="Kuo A."/>
            <person name="Salamov A."/>
            <person name="Ahrendt S.R."/>
            <person name="Lipzen A."/>
            <person name="Sullivan W."/>
            <person name="Andreopoulos W.B."/>
            <person name="Clum A."/>
            <person name="Lindquist E."/>
            <person name="Daum C."/>
            <person name="Ramamoorthy G.K."/>
            <person name="Gryganskyi A."/>
            <person name="Culley D."/>
            <person name="Magnuson J.K."/>
            <person name="James T.Y."/>
            <person name="O'Malley M.A."/>
            <person name="Stajich J.E."/>
            <person name="Spatafora J.W."/>
            <person name="Visel A."/>
            <person name="Grigoriev I.V."/>
        </authorList>
    </citation>
    <scope>NUCLEOTIDE SEQUENCE [LARGE SCALE GENOMIC DNA]</scope>
    <source>
        <strain evidence="9 10">PL171</strain>
    </source>
</reference>
<feature type="compositionally biased region" description="Acidic residues" evidence="8">
    <location>
        <begin position="596"/>
        <end position="607"/>
    </location>
</feature>
<evidence type="ECO:0000256" key="2">
    <source>
        <dbReference type="ARBA" id="ARBA00009062"/>
    </source>
</evidence>
<evidence type="ECO:0000256" key="8">
    <source>
        <dbReference type="SAM" id="MobiDB-lite"/>
    </source>
</evidence>
<keyword evidence="6" id="KW-0131">Cell cycle</keyword>
<feature type="region of interest" description="Disordered" evidence="8">
    <location>
        <begin position="1"/>
        <end position="30"/>
    </location>
</feature>
<dbReference type="GO" id="GO:0051301">
    <property type="term" value="P:cell division"/>
    <property type="evidence" value="ECO:0007669"/>
    <property type="project" value="UniProtKB-KW"/>
</dbReference>
<feature type="compositionally biased region" description="Basic and acidic residues" evidence="8">
    <location>
        <begin position="619"/>
        <end position="635"/>
    </location>
</feature>
<feature type="region of interest" description="Disordered" evidence="8">
    <location>
        <begin position="670"/>
        <end position="694"/>
    </location>
</feature>
<protein>
    <submittedName>
        <fullName evidence="9">Uncharacterized protein</fullName>
    </submittedName>
</protein>
<dbReference type="GO" id="GO:0007094">
    <property type="term" value="P:mitotic spindle assembly checkpoint signaling"/>
    <property type="evidence" value="ECO:0007669"/>
    <property type="project" value="TreeGrafter"/>
</dbReference>
<dbReference type="STRING" id="765915.A0A1Y2HVU7"/>
<comment type="similarity">
    <text evidence="2">Belongs to the ZWILCH family.</text>
</comment>
<evidence type="ECO:0000313" key="10">
    <source>
        <dbReference type="Proteomes" id="UP000193411"/>
    </source>
</evidence>
<keyword evidence="10" id="KW-1185">Reference proteome</keyword>
<feature type="region of interest" description="Disordered" evidence="8">
    <location>
        <begin position="311"/>
        <end position="352"/>
    </location>
</feature>
<evidence type="ECO:0000256" key="5">
    <source>
        <dbReference type="ARBA" id="ARBA00022776"/>
    </source>
</evidence>
<dbReference type="GO" id="GO:1990423">
    <property type="term" value="C:RZZ complex"/>
    <property type="evidence" value="ECO:0007669"/>
    <property type="project" value="InterPro"/>
</dbReference>
<keyword evidence="4" id="KW-0132">Cell division</keyword>
<name>A0A1Y2HVU7_9FUNG</name>
<feature type="region of interest" description="Disordered" evidence="8">
    <location>
        <begin position="589"/>
        <end position="639"/>
    </location>
</feature>
<evidence type="ECO:0000256" key="3">
    <source>
        <dbReference type="ARBA" id="ARBA00022454"/>
    </source>
</evidence>
<sequence>MIGGMDRNAQSRFSRDRHTHGPAVTAADAIQDDLPPTQAIADAIYLVAASSAAMIRRRGQGSSRLPLLQCPVPDSNMVVQAWHSDDGLPDQFSASGRHMFPAGPRLIIARQVESDSNQDLHRTTPNPPRHLLPLSLAQQHFQDDEDILSLDSAGPLSQIGIESTSKVINRAHHPLSTFTDPSAYPSTIALSDSHAAALKSDLIDGFMTRLPLSVPLADMQVVAQYVLGPGVYATVRWRALAAPAAVQAFVAANSARTWRGIQLGQGLLASHPEVVVHVHQVERMGSPQIRKVEREIKESIRFWRIVEGEETWGESQGDAEGGQDEQGEDNAENNANDDVEHPRPPMSRPAKRAKVMGVADLVDDFLDHFAALGNDPSALFGDNDAIDDDDDNLSVDGDVSRSNQPSLISDADLTTSPTMSRRILPTRTDHDFTERLWIYLRAARDPDDLSDAMDVIVGAIEAGTLVPQVALPNPTYFASTLRKFLAYTALESTSVVKAKALDEVKNELDIFVGEPLPQLLEVSLWKLARDCVIALAGEWAQLDHVGMILVLRAWVKALAVLVHVDTYAPGLPRAVLDTVAEKLVNLEGSGVGDDGLGQEEEDVDADSESAAGDDGQDETGERELGTPGASRDESHLGSFPLSAFSPDTAQFVSRLPPAARWTVTFASRTVSNDAPPAPADGSGGESNIVQGGGGSPMIDAVWTIDIRRRDDLAGMLDGDELERFEVTVGMAECFLV</sequence>
<dbReference type="InterPro" id="IPR018630">
    <property type="entry name" value="Zwilch"/>
</dbReference>
<comment type="caution">
    <text evidence="9">The sequence shown here is derived from an EMBL/GenBank/DDBJ whole genome shotgun (WGS) entry which is preliminary data.</text>
</comment>
<evidence type="ECO:0000256" key="6">
    <source>
        <dbReference type="ARBA" id="ARBA00023306"/>
    </source>
</evidence>
<dbReference type="Proteomes" id="UP000193411">
    <property type="component" value="Unassembled WGS sequence"/>
</dbReference>
<organism evidence="9 10">
    <name type="scientific">Catenaria anguillulae PL171</name>
    <dbReference type="NCBI Taxonomy" id="765915"/>
    <lineage>
        <taxon>Eukaryota</taxon>
        <taxon>Fungi</taxon>
        <taxon>Fungi incertae sedis</taxon>
        <taxon>Blastocladiomycota</taxon>
        <taxon>Blastocladiomycetes</taxon>
        <taxon>Blastocladiales</taxon>
        <taxon>Catenariaceae</taxon>
        <taxon>Catenaria</taxon>
    </lineage>
</organism>
<keyword evidence="7" id="KW-0137">Centromere</keyword>
<keyword evidence="5" id="KW-0498">Mitosis</keyword>
<accession>A0A1Y2HVU7</accession>
<dbReference type="OrthoDB" id="5556307at2759"/>
<dbReference type="PANTHER" id="PTHR15995">
    <property type="entry name" value="PROTEIN ZWILCH HOMOLOG"/>
    <property type="match status" value="1"/>
</dbReference>
<evidence type="ECO:0000313" key="9">
    <source>
        <dbReference type="EMBL" id="ORZ38747.1"/>
    </source>
</evidence>